<accession>A0A1A7NQB0</accession>
<dbReference type="RefSeq" id="WP_065239398.1">
    <property type="nucleotide sequence ID" value="NZ_JTJM01000028.1"/>
</dbReference>
<name>A0A1A7NQB0_9PAST</name>
<comment type="caution">
    <text evidence="1">The sequence shown here is derived from an EMBL/GenBank/DDBJ whole genome shotgun (WGS) entry which is preliminary data.</text>
</comment>
<dbReference type="EMBL" id="JTJM01000028">
    <property type="protein sequence ID" value="OBW91823.1"/>
    <property type="molecule type" value="Genomic_DNA"/>
</dbReference>
<keyword evidence="2" id="KW-1185">Reference proteome</keyword>
<dbReference type="AlphaFoldDB" id="A0A1A7NQB0"/>
<protein>
    <recommendedName>
        <fullName evidence="3">Glycosyl transferase</fullName>
    </recommendedName>
</protein>
<evidence type="ECO:0000313" key="1">
    <source>
        <dbReference type="EMBL" id="OBW91823.1"/>
    </source>
</evidence>
<dbReference type="SUPFAM" id="SSF53448">
    <property type="entry name" value="Nucleotide-diphospho-sugar transferases"/>
    <property type="match status" value="1"/>
</dbReference>
<evidence type="ECO:0008006" key="3">
    <source>
        <dbReference type="Google" id="ProtNLM"/>
    </source>
</evidence>
<sequence>MIFDNFIQQSQFYFDLYRHFLLYRDNKNVKRILLNQQSEQIPQSENIPRVLHYCWFGGNDYPDIVKRCMESWYKQEGFTIKLWNEDNFPIELYPFAEQAFQQKNGQWYLM</sequence>
<dbReference type="Gene3D" id="3.90.550.20">
    <property type="match status" value="1"/>
</dbReference>
<dbReference type="OrthoDB" id="277808at2"/>
<proteinExistence type="predicted"/>
<gene>
    <name evidence="1" type="ORF">QV01_06550</name>
</gene>
<reference evidence="1 2" key="1">
    <citation type="submission" date="2014-11" db="EMBL/GenBank/DDBJ databases">
        <title>Pan-genome of Gallibacterium spp.</title>
        <authorList>
            <person name="Kudirkiene E."/>
            <person name="Bojesen A.M."/>
        </authorList>
    </citation>
    <scope>NUCLEOTIDE SEQUENCE [LARGE SCALE GENOMIC DNA]</scope>
    <source>
        <strain evidence="1 2">F151</strain>
    </source>
</reference>
<dbReference type="InterPro" id="IPR029044">
    <property type="entry name" value="Nucleotide-diphossugar_trans"/>
</dbReference>
<dbReference type="Proteomes" id="UP000243558">
    <property type="component" value="Unassembled WGS sequence"/>
</dbReference>
<evidence type="ECO:0000313" key="2">
    <source>
        <dbReference type="Proteomes" id="UP000243558"/>
    </source>
</evidence>
<dbReference type="PATRIC" id="fig|505345.7.peg.1292"/>
<organism evidence="1 2">
    <name type="scientific">Gallibacterium genomosp. 3</name>
    <dbReference type="NCBI Taxonomy" id="505345"/>
    <lineage>
        <taxon>Bacteria</taxon>
        <taxon>Pseudomonadati</taxon>
        <taxon>Pseudomonadota</taxon>
        <taxon>Gammaproteobacteria</taxon>
        <taxon>Pasteurellales</taxon>
        <taxon>Pasteurellaceae</taxon>
        <taxon>Gallibacterium</taxon>
    </lineage>
</organism>